<proteinExistence type="predicted"/>
<dbReference type="Gene3D" id="2.40.10.10">
    <property type="entry name" value="Trypsin-like serine proteases"/>
    <property type="match status" value="2"/>
</dbReference>
<dbReference type="InterPro" id="IPR043504">
    <property type="entry name" value="Peptidase_S1_PA_chymotrypsin"/>
</dbReference>
<evidence type="ECO:0000256" key="1">
    <source>
        <dbReference type="ARBA" id="ARBA00022729"/>
    </source>
</evidence>
<evidence type="ECO:0008006" key="5">
    <source>
        <dbReference type="Google" id="ProtNLM"/>
    </source>
</evidence>
<keyword evidence="2" id="KW-0472">Membrane</keyword>
<evidence type="ECO:0000313" key="3">
    <source>
        <dbReference type="EMBL" id="GAA5507975.1"/>
    </source>
</evidence>
<comment type="caution">
    <text evidence="3">The sequence shown here is derived from an EMBL/GenBank/DDBJ whole genome shotgun (WGS) entry which is preliminary data.</text>
</comment>
<evidence type="ECO:0000313" key="4">
    <source>
        <dbReference type="Proteomes" id="UP001416858"/>
    </source>
</evidence>
<dbReference type="InterPro" id="IPR050966">
    <property type="entry name" value="Glutamyl_endopeptidase"/>
</dbReference>
<sequence length="414" mass="46444">MTGQTEFDFDREIIKLKREKHRDDVDIRLRELRLRQADEQQRRWRSPLFVAALAGVLGLFGNAIVALINGSSERSVSIENARVQQEIADLTAEADRILEAIKTGDPDAAAENLKLLLQTNLVKDDNDNIQSYLDTRQPGKGASLPPNTGVSPYSLVTGSDERQLIATVKDAPYPALCHLRVTASQRDKDGEPEREREFFGTGFLVHPNLVLTSAYQVHSIYKDREYDGFAKKVEVFIGISKGQYRGRQGKYIDRVIVTNDEQFLIPPEWKRGDGNSKNFNFGAILVDRNESNIATDKRSDVVFALGQLNQADLKRVYFRISAYPRDPPQNAAFPEIWEDSGLIQSVDEHRLNYSIDTGDASSGAPIWRTIDGTGPMAIGVHTSSGIGRGIRFDEGKVKTINNWIKIAEERRSKN</sequence>
<reference evidence="3 4" key="1">
    <citation type="submission" date="2024-02" db="EMBL/GenBank/DDBJ databases">
        <title>Rhodopirellula caenicola NBRC 110016.</title>
        <authorList>
            <person name="Ichikawa N."/>
            <person name="Katano-Makiyama Y."/>
            <person name="Hidaka K."/>
        </authorList>
    </citation>
    <scope>NUCLEOTIDE SEQUENCE [LARGE SCALE GENOMIC DNA]</scope>
    <source>
        <strain evidence="3 4">NBRC 110016</strain>
    </source>
</reference>
<name>A0ABP9VS67_9BACT</name>
<accession>A0ABP9VS67</accession>
<dbReference type="PANTHER" id="PTHR15462:SF8">
    <property type="entry name" value="SERINE PROTEASE"/>
    <property type="match status" value="1"/>
</dbReference>
<keyword evidence="1" id="KW-0732">Signal</keyword>
<dbReference type="Proteomes" id="UP001416858">
    <property type="component" value="Unassembled WGS sequence"/>
</dbReference>
<protein>
    <recommendedName>
        <fullName evidence="5">Serine protease</fullName>
    </recommendedName>
</protein>
<keyword evidence="4" id="KW-1185">Reference proteome</keyword>
<gene>
    <name evidence="3" type="ORF">Rcae01_03433</name>
</gene>
<dbReference type="RefSeq" id="WP_345684810.1">
    <property type="nucleotide sequence ID" value="NZ_BAABRO010000007.1"/>
</dbReference>
<keyword evidence="2" id="KW-0812">Transmembrane</keyword>
<organism evidence="3 4">
    <name type="scientific">Novipirellula caenicola</name>
    <dbReference type="NCBI Taxonomy" id="1536901"/>
    <lineage>
        <taxon>Bacteria</taxon>
        <taxon>Pseudomonadati</taxon>
        <taxon>Planctomycetota</taxon>
        <taxon>Planctomycetia</taxon>
        <taxon>Pirellulales</taxon>
        <taxon>Pirellulaceae</taxon>
        <taxon>Novipirellula</taxon>
    </lineage>
</organism>
<feature type="transmembrane region" description="Helical" evidence="2">
    <location>
        <begin position="48"/>
        <end position="68"/>
    </location>
</feature>
<dbReference type="SUPFAM" id="SSF50494">
    <property type="entry name" value="Trypsin-like serine proteases"/>
    <property type="match status" value="1"/>
</dbReference>
<evidence type="ECO:0000256" key="2">
    <source>
        <dbReference type="SAM" id="Phobius"/>
    </source>
</evidence>
<keyword evidence="2" id="KW-1133">Transmembrane helix</keyword>
<dbReference type="EMBL" id="BAABRO010000007">
    <property type="protein sequence ID" value="GAA5507975.1"/>
    <property type="molecule type" value="Genomic_DNA"/>
</dbReference>
<dbReference type="PANTHER" id="PTHR15462">
    <property type="entry name" value="SERINE PROTEASE"/>
    <property type="match status" value="1"/>
</dbReference>
<dbReference type="InterPro" id="IPR009003">
    <property type="entry name" value="Peptidase_S1_PA"/>
</dbReference>